<keyword evidence="2" id="KW-0378">Hydrolase</keyword>
<dbReference type="GO" id="GO:0008934">
    <property type="term" value="F:inositol monophosphate 1-phosphatase activity"/>
    <property type="evidence" value="ECO:0007669"/>
    <property type="project" value="TreeGrafter"/>
</dbReference>
<reference evidence="4" key="1">
    <citation type="submission" date="2021-02" db="EMBL/GenBank/DDBJ databases">
        <authorList>
            <person name="Nowell W R."/>
        </authorList>
    </citation>
    <scope>NUCLEOTIDE SEQUENCE</scope>
</reference>
<dbReference type="PRINTS" id="PR00377">
    <property type="entry name" value="IMPHPHTASES"/>
</dbReference>
<accession>A0A814M2B3</accession>
<comment type="similarity">
    <text evidence="1">Belongs to the inositol monophosphatase superfamily.</text>
</comment>
<keyword evidence="3" id="KW-0479">Metal-binding</keyword>
<dbReference type="EMBL" id="CAJNOR010001094">
    <property type="protein sequence ID" value="CAF1073458.1"/>
    <property type="molecule type" value="Genomic_DNA"/>
</dbReference>
<dbReference type="Gene3D" id="3.40.190.80">
    <property type="match status" value="1"/>
</dbReference>
<dbReference type="PRINTS" id="PR00378">
    <property type="entry name" value="LIIMPHPHTASE"/>
</dbReference>
<dbReference type="SUPFAM" id="SSF56655">
    <property type="entry name" value="Carbohydrate phosphatase"/>
    <property type="match status" value="1"/>
</dbReference>
<dbReference type="GO" id="GO:0046854">
    <property type="term" value="P:phosphatidylinositol phosphate biosynthetic process"/>
    <property type="evidence" value="ECO:0007669"/>
    <property type="project" value="InterPro"/>
</dbReference>
<dbReference type="InterPro" id="IPR020552">
    <property type="entry name" value="Inositol_monoPase_Li-sen"/>
</dbReference>
<dbReference type="GO" id="GO:0046872">
    <property type="term" value="F:metal ion binding"/>
    <property type="evidence" value="ECO:0007669"/>
    <property type="project" value="UniProtKB-KW"/>
</dbReference>
<dbReference type="GO" id="GO:0007165">
    <property type="term" value="P:signal transduction"/>
    <property type="evidence" value="ECO:0007669"/>
    <property type="project" value="TreeGrafter"/>
</dbReference>
<dbReference type="Pfam" id="PF00459">
    <property type="entry name" value="Inositol_P"/>
    <property type="match status" value="1"/>
</dbReference>
<evidence type="ECO:0000313" key="4">
    <source>
        <dbReference type="EMBL" id="CAF1073458.1"/>
    </source>
</evidence>
<dbReference type="Proteomes" id="UP000663828">
    <property type="component" value="Unassembled WGS sequence"/>
</dbReference>
<dbReference type="AlphaFoldDB" id="A0A814M2B3"/>
<proteinExistence type="inferred from homology"/>
<dbReference type="GO" id="GO:0006020">
    <property type="term" value="P:inositol metabolic process"/>
    <property type="evidence" value="ECO:0007669"/>
    <property type="project" value="TreeGrafter"/>
</dbReference>
<evidence type="ECO:0000256" key="1">
    <source>
        <dbReference type="ARBA" id="ARBA00009759"/>
    </source>
</evidence>
<evidence type="ECO:0000256" key="3">
    <source>
        <dbReference type="PIRSR" id="PIRSR600760-2"/>
    </source>
</evidence>
<sequence length="166" mass="17912">MNQHGFPFVAISVAFAINKQLILGVIYNPILEHLYSAILGKGAFKNGRPIKCSGQTAGEYGSGREPNVIEAKCKNLRLIVEKVHSVRAIGSAALNLCLVAEGSCDAYFEYGLDIWDYAAGDLGAREAGAYTCYPSGGPLNFQDHRILCTATKILAEQISPLISYIN</sequence>
<dbReference type="PANTHER" id="PTHR20854:SF4">
    <property type="entry name" value="INOSITOL-1-MONOPHOSPHATASE-RELATED"/>
    <property type="match status" value="1"/>
</dbReference>
<keyword evidence="3" id="KW-0460">Magnesium</keyword>
<name>A0A814M2B3_ADIRI</name>
<dbReference type="InterPro" id="IPR000760">
    <property type="entry name" value="Inositol_monophosphatase-like"/>
</dbReference>
<comment type="caution">
    <text evidence="4">The sequence shown here is derived from an EMBL/GenBank/DDBJ whole genome shotgun (WGS) entry which is preliminary data.</text>
</comment>
<evidence type="ECO:0000256" key="2">
    <source>
        <dbReference type="ARBA" id="ARBA00022801"/>
    </source>
</evidence>
<dbReference type="PANTHER" id="PTHR20854">
    <property type="entry name" value="INOSITOL MONOPHOSPHATASE"/>
    <property type="match status" value="1"/>
</dbReference>
<keyword evidence="5" id="KW-1185">Reference proteome</keyword>
<dbReference type="Gene3D" id="3.30.540.10">
    <property type="entry name" value="Fructose-1,6-Bisphosphatase, subunit A, domain 1"/>
    <property type="match status" value="1"/>
</dbReference>
<organism evidence="4 5">
    <name type="scientific">Adineta ricciae</name>
    <name type="common">Rotifer</name>
    <dbReference type="NCBI Taxonomy" id="249248"/>
    <lineage>
        <taxon>Eukaryota</taxon>
        <taxon>Metazoa</taxon>
        <taxon>Spiralia</taxon>
        <taxon>Gnathifera</taxon>
        <taxon>Rotifera</taxon>
        <taxon>Eurotatoria</taxon>
        <taxon>Bdelloidea</taxon>
        <taxon>Adinetida</taxon>
        <taxon>Adinetidae</taxon>
        <taxon>Adineta</taxon>
    </lineage>
</organism>
<comment type="cofactor">
    <cofactor evidence="3">
        <name>Mg(2+)</name>
        <dbReference type="ChEBI" id="CHEBI:18420"/>
    </cofactor>
</comment>
<gene>
    <name evidence="4" type="ORF">XAT740_LOCUS16940</name>
</gene>
<protein>
    <submittedName>
        <fullName evidence="4">Uncharacterized protein</fullName>
    </submittedName>
</protein>
<feature type="binding site" evidence="3">
    <location>
        <position position="116"/>
    </location>
    <ligand>
        <name>Mg(2+)</name>
        <dbReference type="ChEBI" id="CHEBI:18420"/>
        <label>1</label>
        <note>catalytic</note>
    </ligand>
</feature>
<evidence type="ECO:0000313" key="5">
    <source>
        <dbReference type="Proteomes" id="UP000663828"/>
    </source>
</evidence>